<dbReference type="Gene3D" id="3.30.70.100">
    <property type="match status" value="1"/>
</dbReference>
<dbReference type="GO" id="GO:0004497">
    <property type="term" value="F:monooxygenase activity"/>
    <property type="evidence" value="ECO:0007669"/>
    <property type="project" value="UniProtKB-KW"/>
</dbReference>
<dbReference type="InterPro" id="IPR011008">
    <property type="entry name" value="Dimeric_a/b-barrel"/>
</dbReference>
<dbReference type="EMBL" id="BDUF01000004">
    <property type="protein sequence ID" value="GAX88600.1"/>
    <property type="molecule type" value="Genomic_DNA"/>
</dbReference>
<gene>
    <name evidence="2" type="ORF">EFBL_0212</name>
</gene>
<dbReference type="Proteomes" id="UP000217785">
    <property type="component" value="Unassembled WGS sequence"/>
</dbReference>
<dbReference type="PANTHER" id="PTHR34474">
    <property type="entry name" value="SIGNAL TRANSDUCTION PROTEIN TRAP"/>
    <property type="match status" value="1"/>
</dbReference>
<sequence length="98" mass="11237">MYVVFNVLTVPAGGKEKMNEIFSKSADHMKTVPGCLEFMYLNSPDEDKQIVYTKWDSKESFVAWTQSEAFKKAHEERRERGITALGSKIEVYEVVHSS</sequence>
<protein>
    <submittedName>
        <fullName evidence="2">Antibiotic biosynthesis monooxygenase</fullName>
    </submittedName>
</protein>
<dbReference type="PROSITE" id="PS51725">
    <property type="entry name" value="ABM"/>
    <property type="match status" value="1"/>
</dbReference>
<dbReference type="SUPFAM" id="SSF54909">
    <property type="entry name" value="Dimeric alpha+beta barrel"/>
    <property type="match status" value="1"/>
</dbReference>
<dbReference type="PANTHER" id="PTHR34474:SF2">
    <property type="entry name" value="SIGNAL TRANSDUCTION PROTEIN TRAP"/>
    <property type="match status" value="1"/>
</dbReference>
<keyword evidence="2" id="KW-0560">Oxidoreductase</keyword>
<dbReference type="InterPro" id="IPR050404">
    <property type="entry name" value="Heme-degrading_MO"/>
</dbReference>
<dbReference type="OrthoDB" id="384737at2"/>
<comment type="caution">
    <text evidence="2">The sequence shown here is derived from an EMBL/GenBank/DDBJ whole genome shotgun (WGS) entry which is preliminary data.</text>
</comment>
<dbReference type="RefSeq" id="WP_096180300.1">
    <property type="nucleotide sequence ID" value="NZ_BDUF01000004.1"/>
</dbReference>
<dbReference type="Pfam" id="PF03992">
    <property type="entry name" value="ABM"/>
    <property type="match status" value="1"/>
</dbReference>
<keyword evidence="3" id="KW-1185">Reference proteome</keyword>
<organism evidence="2 3">
    <name type="scientific">Effusibacillus lacus</name>
    <dbReference type="NCBI Taxonomy" id="1348429"/>
    <lineage>
        <taxon>Bacteria</taxon>
        <taxon>Bacillati</taxon>
        <taxon>Bacillota</taxon>
        <taxon>Bacilli</taxon>
        <taxon>Bacillales</taxon>
        <taxon>Alicyclobacillaceae</taxon>
        <taxon>Effusibacillus</taxon>
    </lineage>
</organism>
<evidence type="ECO:0000313" key="2">
    <source>
        <dbReference type="EMBL" id="GAX88600.1"/>
    </source>
</evidence>
<evidence type="ECO:0000313" key="3">
    <source>
        <dbReference type="Proteomes" id="UP000217785"/>
    </source>
</evidence>
<accession>A0A292YJE3</accession>
<name>A0A292YJE3_9BACL</name>
<reference evidence="3" key="1">
    <citation type="submission" date="2017-07" db="EMBL/GenBank/DDBJ databases">
        <title>Draft genome sequence of Effusibacillus lacus strain skLN1.</title>
        <authorList>
            <person name="Watanabe M."/>
            <person name="Kojima H."/>
            <person name="Fukui M."/>
        </authorList>
    </citation>
    <scope>NUCLEOTIDE SEQUENCE [LARGE SCALE GENOMIC DNA]</scope>
    <source>
        <strain evidence="3">skLN1</strain>
    </source>
</reference>
<feature type="domain" description="ABM" evidence="1">
    <location>
        <begin position="2"/>
        <end position="91"/>
    </location>
</feature>
<proteinExistence type="predicted"/>
<keyword evidence="2" id="KW-0503">Monooxygenase</keyword>
<dbReference type="AlphaFoldDB" id="A0A292YJE3"/>
<dbReference type="InterPro" id="IPR007138">
    <property type="entry name" value="ABM_dom"/>
</dbReference>
<evidence type="ECO:0000259" key="1">
    <source>
        <dbReference type="PROSITE" id="PS51725"/>
    </source>
</evidence>